<accession>A0A139BSH0</accession>
<dbReference type="PANTHER" id="PTHR44196">
    <property type="entry name" value="DEHYDROGENASE/REDUCTASE SDR FAMILY MEMBER 7B"/>
    <property type="match status" value="1"/>
</dbReference>
<dbReference type="GO" id="GO:0016020">
    <property type="term" value="C:membrane"/>
    <property type="evidence" value="ECO:0007669"/>
    <property type="project" value="TreeGrafter"/>
</dbReference>
<evidence type="ECO:0000313" key="4">
    <source>
        <dbReference type="EMBL" id="KXS31940.1"/>
    </source>
</evidence>
<evidence type="ECO:0000256" key="3">
    <source>
        <dbReference type="RuleBase" id="RU000363"/>
    </source>
</evidence>
<reference evidence="4 5" key="1">
    <citation type="submission" date="2016-02" db="EMBL/GenBank/DDBJ databases">
        <authorList>
            <person name="Wen L."/>
            <person name="He K."/>
            <person name="Yang H."/>
        </authorList>
    </citation>
    <scope>NUCLEOTIDE SEQUENCE [LARGE SCALE GENOMIC DNA]</scope>
    <source>
        <strain evidence="4">ShG14-8</strain>
    </source>
</reference>
<dbReference type="PRINTS" id="PR00080">
    <property type="entry name" value="SDRFAMILY"/>
</dbReference>
<proteinExistence type="inferred from homology"/>
<evidence type="ECO:0000313" key="5">
    <source>
        <dbReference type="Proteomes" id="UP000070578"/>
    </source>
</evidence>
<dbReference type="Pfam" id="PF00106">
    <property type="entry name" value="adh_short"/>
    <property type="match status" value="1"/>
</dbReference>
<organism evidence="4 5">
    <name type="scientific">Candidatus Gallionella acididurans</name>
    <dbReference type="NCBI Taxonomy" id="1796491"/>
    <lineage>
        <taxon>Bacteria</taxon>
        <taxon>Pseudomonadati</taxon>
        <taxon>Pseudomonadota</taxon>
        <taxon>Betaproteobacteria</taxon>
        <taxon>Nitrosomonadales</taxon>
        <taxon>Gallionellaceae</taxon>
        <taxon>Gallionella</taxon>
    </lineage>
</organism>
<dbReference type="PROSITE" id="PS00061">
    <property type="entry name" value="ADH_SHORT"/>
    <property type="match status" value="1"/>
</dbReference>
<dbReference type="Proteomes" id="UP000070578">
    <property type="component" value="Unassembled WGS sequence"/>
</dbReference>
<dbReference type="SUPFAM" id="SSF51735">
    <property type="entry name" value="NAD(P)-binding Rossmann-fold domains"/>
    <property type="match status" value="1"/>
</dbReference>
<keyword evidence="2" id="KW-0560">Oxidoreductase</keyword>
<gene>
    <name evidence="4" type="ORF">AWT59_1944</name>
</gene>
<comment type="caution">
    <text evidence="4">The sequence shown here is derived from an EMBL/GenBank/DDBJ whole genome shotgun (WGS) entry which is preliminary data.</text>
</comment>
<dbReference type="InterPro" id="IPR020904">
    <property type="entry name" value="Sc_DH/Rdtase_CS"/>
</dbReference>
<evidence type="ECO:0000256" key="2">
    <source>
        <dbReference type="ARBA" id="ARBA00023002"/>
    </source>
</evidence>
<dbReference type="PRINTS" id="PR00081">
    <property type="entry name" value="GDHRDH"/>
</dbReference>
<reference evidence="4 5" key="2">
    <citation type="submission" date="2016-03" db="EMBL/GenBank/DDBJ databases">
        <title>New uncultured bacterium of the family Gallionellaceae from acid mine drainage: description and reconstruction of genome based on metagenomic analysis of microbial community.</title>
        <authorList>
            <person name="Kadnikov V."/>
            <person name="Ivasenko D."/>
            <person name="Beletsky A."/>
            <person name="Mardanov A."/>
            <person name="Danilova E."/>
            <person name="Pimenov N."/>
            <person name="Karnachuk O."/>
            <person name="Ravin N."/>
        </authorList>
    </citation>
    <scope>NUCLEOTIDE SEQUENCE [LARGE SCALE GENOMIC DNA]</scope>
    <source>
        <strain evidence="4">ShG14-8</strain>
    </source>
</reference>
<name>A0A139BSH0_9PROT</name>
<sequence length="258" mass="27533">MPLRVVISGASGGLGLALARHYLERGATLAAFARRGELLQALSAEFPGKVFCYALDVRDSPAVQHAASDFIARAGVPDIVIANAGVSVGTLTEHAQDIEAFQQVMDINVLGIVKTFQPFVTAMRAAQRGTLVGIASVAGFRGLPGASAYSASKAAAISYLESLRVELHGSGVRVVTICPGYIRTPMTAVNPYPMPFILDADDAAQRIARAIERQCAFAVIPWQMALVGRLLDCLPRWLYDSLFSRAPRKPRGPGKQKA</sequence>
<dbReference type="AlphaFoldDB" id="A0A139BSH0"/>
<protein>
    <submittedName>
        <fullName evidence="4">Short-chain dehydrogenase/reductase SDR</fullName>
    </submittedName>
</protein>
<dbReference type="NCBIfam" id="NF005437">
    <property type="entry name" value="PRK07024.1"/>
    <property type="match status" value="1"/>
</dbReference>
<dbReference type="GO" id="GO:0016491">
    <property type="term" value="F:oxidoreductase activity"/>
    <property type="evidence" value="ECO:0007669"/>
    <property type="project" value="UniProtKB-KW"/>
</dbReference>
<dbReference type="PANTHER" id="PTHR44196:SF1">
    <property type="entry name" value="DEHYDROGENASE_REDUCTASE SDR FAMILY MEMBER 7B"/>
    <property type="match status" value="1"/>
</dbReference>
<dbReference type="InterPro" id="IPR036291">
    <property type="entry name" value="NAD(P)-bd_dom_sf"/>
</dbReference>
<dbReference type="Gene3D" id="3.40.50.720">
    <property type="entry name" value="NAD(P)-binding Rossmann-like Domain"/>
    <property type="match status" value="1"/>
</dbReference>
<dbReference type="InterPro" id="IPR002347">
    <property type="entry name" value="SDR_fam"/>
</dbReference>
<comment type="similarity">
    <text evidence="1 3">Belongs to the short-chain dehydrogenases/reductases (SDR) family.</text>
</comment>
<dbReference type="PATRIC" id="fig|1796491.3.peg.2120"/>
<evidence type="ECO:0000256" key="1">
    <source>
        <dbReference type="ARBA" id="ARBA00006484"/>
    </source>
</evidence>
<dbReference type="EMBL" id="LSLI01000049">
    <property type="protein sequence ID" value="KXS31940.1"/>
    <property type="molecule type" value="Genomic_DNA"/>
</dbReference>